<evidence type="ECO:0000256" key="9">
    <source>
        <dbReference type="ARBA" id="ARBA00038276"/>
    </source>
</evidence>
<accession>A0A117IA14</accession>
<reference evidence="13" key="1">
    <citation type="journal article" date="2016" name="Genome Announc.">
        <title>Draft Genome Sequences of Five Rapidly Growing Mycobacterium Species, M. thermoresistibile, M. fortuitum subsp. acetamidolyticum, M. canariasense, M. brisbanense, and M. novocastrense.</title>
        <authorList>
            <person name="Katahira K."/>
            <person name="Ogura Y."/>
            <person name="Gotoh Y."/>
            <person name="Hayashi T."/>
        </authorList>
    </citation>
    <scope>NUCLEOTIDE SEQUENCE [LARGE SCALE GENOMIC DNA]</scope>
    <source>
        <strain evidence="13">JCM15298</strain>
    </source>
</reference>
<evidence type="ECO:0000256" key="8">
    <source>
        <dbReference type="ARBA" id="ARBA00022842"/>
    </source>
</evidence>
<dbReference type="InterPro" id="IPR002934">
    <property type="entry name" value="Polymerase_NTP_transf_dom"/>
</dbReference>
<dbReference type="PANTHER" id="PTHR33571:SF12">
    <property type="entry name" value="BSL3053 PROTEIN"/>
    <property type="match status" value="1"/>
</dbReference>
<feature type="compositionally biased region" description="Polar residues" evidence="10">
    <location>
        <begin position="197"/>
        <end position="206"/>
    </location>
</feature>
<proteinExistence type="inferred from homology"/>
<keyword evidence="7" id="KW-0067">ATP-binding</keyword>
<organism evidence="12 13">
    <name type="scientific">Mycolicibacterium canariasense</name>
    <name type="common">Mycobacterium canariasense</name>
    <dbReference type="NCBI Taxonomy" id="228230"/>
    <lineage>
        <taxon>Bacteria</taxon>
        <taxon>Bacillati</taxon>
        <taxon>Actinomycetota</taxon>
        <taxon>Actinomycetes</taxon>
        <taxon>Mycobacteriales</taxon>
        <taxon>Mycobacteriaceae</taxon>
        <taxon>Mycolicibacterium</taxon>
    </lineage>
</organism>
<dbReference type="Proteomes" id="UP000069443">
    <property type="component" value="Unassembled WGS sequence"/>
</dbReference>
<dbReference type="PROSITE" id="PS50987">
    <property type="entry name" value="HTH_ARSR_2"/>
    <property type="match status" value="1"/>
</dbReference>
<dbReference type="AlphaFoldDB" id="A0A117IA14"/>
<protein>
    <recommendedName>
        <fullName evidence="11">HTH arsR-type domain-containing protein</fullName>
    </recommendedName>
</protein>
<name>A0A117IA14_MYCCR</name>
<evidence type="ECO:0000256" key="10">
    <source>
        <dbReference type="SAM" id="MobiDB-lite"/>
    </source>
</evidence>
<dbReference type="InterPro" id="IPR001845">
    <property type="entry name" value="HTH_ArsR_DNA-bd_dom"/>
</dbReference>
<dbReference type="PANTHER" id="PTHR33571">
    <property type="entry name" value="SSL8005 PROTEIN"/>
    <property type="match status" value="1"/>
</dbReference>
<dbReference type="InterPro" id="IPR052038">
    <property type="entry name" value="Type-VII_TA_antitoxin"/>
</dbReference>
<dbReference type="InterPro" id="IPR043519">
    <property type="entry name" value="NT_sf"/>
</dbReference>
<dbReference type="CDD" id="cd00090">
    <property type="entry name" value="HTH_ARSR"/>
    <property type="match status" value="1"/>
</dbReference>
<keyword evidence="13" id="KW-1185">Reference proteome</keyword>
<dbReference type="SMART" id="SM00418">
    <property type="entry name" value="HTH_ARSR"/>
    <property type="match status" value="1"/>
</dbReference>
<dbReference type="InterPro" id="IPR036388">
    <property type="entry name" value="WH-like_DNA-bd_sf"/>
</dbReference>
<dbReference type="Gene3D" id="1.10.10.10">
    <property type="entry name" value="Winged helix-like DNA-binding domain superfamily/Winged helix DNA-binding domain"/>
    <property type="match status" value="1"/>
</dbReference>
<sequence>MKTSALLPILRSQMQGELLALLYLHPESEYSLTEAAAQIGASVRAVHHEVGRLADAGLVQDHRRGNMRLVRAADTRLSRPLTELLALTYGPLPVLAQELSSVAGIDEAYVFGSWARRFTGEPGPPPADVDVLVIGTADLDDLDDAARHAEKTLQRPVNVTRALPHQWADPAQDDGFLADVRGKARVSIEWGPRRGAGSNSAPSSMETGERSEPMSAVAVDSAAVCGMPVSRSMTDQELQAVLPVQLDELRRVLRAQHVTSAYLFGSRSRGVHRRDSDIDLLCVLSPEHRTLDALVALQDAADVLSSVDVDIATDINSAFKNAVAPDLVKVM</sequence>
<dbReference type="CDD" id="cd05403">
    <property type="entry name" value="NT_KNTase_like"/>
    <property type="match status" value="2"/>
</dbReference>
<evidence type="ECO:0000313" key="12">
    <source>
        <dbReference type="EMBL" id="GAS95672.1"/>
    </source>
</evidence>
<evidence type="ECO:0000313" key="13">
    <source>
        <dbReference type="Proteomes" id="UP000069443"/>
    </source>
</evidence>
<feature type="region of interest" description="Disordered" evidence="10">
    <location>
        <begin position="191"/>
        <end position="212"/>
    </location>
</feature>
<feature type="domain" description="HTH arsR-type" evidence="11">
    <location>
        <begin position="1"/>
        <end position="92"/>
    </location>
</feature>
<evidence type="ECO:0000256" key="3">
    <source>
        <dbReference type="ARBA" id="ARBA00022679"/>
    </source>
</evidence>
<dbReference type="SUPFAM" id="SSF46785">
    <property type="entry name" value="Winged helix' DNA-binding domain"/>
    <property type="match status" value="1"/>
</dbReference>
<comment type="cofactor">
    <cofactor evidence="1">
        <name>Mg(2+)</name>
        <dbReference type="ChEBI" id="CHEBI:18420"/>
    </cofactor>
</comment>
<dbReference type="SUPFAM" id="SSF81301">
    <property type="entry name" value="Nucleotidyltransferase"/>
    <property type="match status" value="1"/>
</dbReference>
<dbReference type="Gene3D" id="3.30.460.10">
    <property type="entry name" value="Beta Polymerase, domain 2"/>
    <property type="match status" value="1"/>
</dbReference>
<dbReference type="RefSeq" id="WP_084395152.1">
    <property type="nucleotide sequence ID" value="NZ_BCSY01000042.1"/>
</dbReference>
<gene>
    <name evidence="12" type="ORF">RMCC_2638</name>
</gene>
<keyword evidence="3" id="KW-0808">Transferase</keyword>
<dbReference type="GO" id="GO:0046872">
    <property type="term" value="F:metal ion binding"/>
    <property type="evidence" value="ECO:0007669"/>
    <property type="project" value="UniProtKB-KW"/>
</dbReference>
<evidence type="ECO:0000256" key="7">
    <source>
        <dbReference type="ARBA" id="ARBA00022840"/>
    </source>
</evidence>
<dbReference type="InterPro" id="IPR011991">
    <property type="entry name" value="ArsR-like_HTH"/>
</dbReference>
<dbReference type="STRING" id="228230.RMCC_2638"/>
<reference evidence="13" key="2">
    <citation type="submission" date="2016-02" db="EMBL/GenBank/DDBJ databases">
        <title>Draft genome sequence of five rapidly growing Mycobacterium species.</title>
        <authorList>
            <person name="Katahira K."/>
            <person name="Gotou Y."/>
            <person name="Iida K."/>
            <person name="Ogura Y."/>
            <person name="Hayashi T."/>
        </authorList>
    </citation>
    <scope>NUCLEOTIDE SEQUENCE [LARGE SCALE GENOMIC DNA]</scope>
    <source>
        <strain evidence="13">JCM15298</strain>
    </source>
</reference>
<evidence type="ECO:0000256" key="1">
    <source>
        <dbReference type="ARBA" id="ARBA00001946"/>
    </source>
</evidence>
<dbReference type="EMBL" id="BCSY01000042">
    <property type="protein sequence ID" value="GAS95672.1"/>
    <property type="molecule type" value="Genomic_DNA"/>
</dbReference>
<evidence type="ECO:0000256" key="5">
    <source>
        <dbReference type="ARBA" id="ARBA00022723"/>
    </source>
</evidence>
<dbReference type="Pfam" id="PF01909">
    <property type="entry name" value="NTP_transf_2"/>
    <property type="match status" value="1"/>
</dbReference>
<keyword evidence="6" id="KW-0547">Nucleotide-binding</keyword>
<evidence type="ECO:0000259" key="11">
    <source>
        <dbReference type="PROSITE" id="PS50987"/>
    </source>
</evidence>
<dbReference type="GO" id="GO:0005524">
    <property type="term" value="F:ATP binding"/>
    <property type="evidence" value="ECO:0007669"/>
    <property type="project" value="UniProtKB-KW"/>
</dbReference>
<dbReference type="GO" id="GO:0016779">
    <property type="term" value="F:nucleotidyltransferase activity"/>
    <property type="evidence" value="ECO:0007669"/>
    <property type="project" value="UniProtKB-KW"/>
</dbReference>
<keyword evidence="2" id="KW-1277">Toxin-antitoxin system</keyword>
<evidence type="ECO:0000256" key="6">
    <source>
        <dbReference type="ARBA" id="ARBA00022741"/>
    </source>
</evidence>
<dbReference type="GO" id="GO:0003700">
    <property type="term" value="F:DNA-binding transcription factor activity"/>
    <property type="evidence" value="ECO:0007669"/>
    <property type="project" value="InterPro"/>
</dbReference>
<keyword evidence="8" id="KW-0460">Magnesium</keyword>
<dbReference type="InterPro" id="IPR036390">
    <property type="entry name" value="WH_DNA-bd_sf"/>
</dbReference>
<keyword evidence="4" id="KW-0548">Nucleotidyltransferase</keyword>
<evidence type="ECO:0000256" key="2">
    <source>
        <dbReference type="ARBA" id="ARBA00022649"/>
    </source>
</evidence>
<comment type="caution">
    <text evidence="12">The sequence shown here is derived from an EMBL/GenBank/DDBJ whole genome shotgun (WGS) entry which is preliminary data.</text>
</comment>
<evidence type="ECO:0000256" key="4">
    <source>
        <dbReference type="ARBA" id="ARBA00022695"/>
    </source>
</evidence>
<keyword evidence="5" id="KW-0479">Metal-binding</keyword>
<comment type="similarity">
    <text evidence="9">Belongs to the MntA antitoxin family.</text>
</comment>